<organism evidence="1">
    <name type="scientific">Ganoderma boninense</name>
    <dbReference type="NCBI Taxonomy" id="34458"/>
    <lineage>
        <taxon>Eukaryota</taxon>
        <taxon>Fungi</taxon>
        <taxon>Dikarya</taxon>
        <taxon>Basidiomycota</taxon>
        <taxon>Agaricomycotina</taxon>
        <taxon>Agaricomycetes</taxon>
        <taxon>Polyporales</taxon>
        <taxon>Polyporaceae</taxon>
        <taxon>Ganoderma</taxon>
    </lineage>
</organism>
<protein>
    <submittedName>
        <fullName evidence="1">Rab/GTPase</fullName>
    </submittedName>
</protein>
<reference evidence="1" key="1">
    <citation type="submission" date="2019-10" db="EMBL/GenBank/DDBJ databases">
        <authorList>
            <person name="Nor Muhammad N."/>
        </authorList>
    </citation>
    <scope>NUCLEOTIDE SEQUENCE</scope>
</reference>
<accession>A0A5K1K399</accession>
<sequence>MLGLTSRAANAHRSFWSKETILTALPFLPRRFLQPRARRFQPLAQRTTTPLLVSVLSVLQLLTSGPNALTVEVVRNVSREYADFLHQTVDDLENDPAVRAAFVREWGMQGWIEEKLCLAWEAALVDAGMLENWVIVVCKAE</sequence>
<dbReference type="AlphaFoldDB" id="A0A5K1K399"/>
<name>A0A5K1K399_9APHY</name>
<gene>
    <name evidence="1" type="primary">Q96VL3</name>
</gene>
<dbReference type="EMBL" id="LR728276">
    <property type="protein sequence ID" value="VWP00226.1"/>
    <property type="molecule type" value="Genomic_DNA"/>
</dbReference>
<evidence type="ECO:0000313" key="1">
    <source>
        <dbReference type="EMBL" id="VWP00226.1"/>
    </source>
</evidence>
<proteinExistence type="predicted"/>